<evidence type="ECO:0000256" key="3">
    <source>
        <dbReference type="ARBA" id="ARBA00022679"/>
    </source>
</evidence>
<evidence type="ECO:0000256" key="1">
    <source>
        <dbReference type="ARBA" id="ARBA00012513"/>
    </source>
</evidence>
<proteinExistence type="predicted"/>
<dbReference type="SMART" id="SM00220">
    <property type="entry name" value="S_TKc"/>
    <property type="match status" value="1"/>
</dbReference>
<evidence type="ECO:0000313" key="10">
    <source>
        <dbReference type="Proteomes" id="UP000319514"/>
    </source>
</evidence>
<keyword evidence="4 7" id="KW-0547">Nucleotide-binding</keyword>
<name>A0A542ZKZ4_9MICO</name>
<dbReference type="PROSITE" id="PS00107">
    <property type="entry name" value="PROTEIN_KINASE_ATP"/>
    <property type="match status" value="1"/>
</dbReference>
<feature type="domain" description="Protein kinase" evidence="8">
    <location>
        <begin position="26"/>
        <end position="287"/>
    </location>
</feature>
<dbReference type="RefSeq" id="WP_185746141.1">
    <property type="nucleotide sequence ID" value="NZ_BAAAKX010000007.1"/>
</dbReference>
<keyword evidence="2 9" id="KW-0723">Serine/threonine-protein kinase</keyword>
<evidence type="ECO:0000256" key="7">
    <source>
        <dbReference type="PROSITE-ProRule" id="PRU10141"/>
    </source>
</evidence>
<evidence type="ECO:0000259" key="8">
    <source>
        <dbReference type="PROSITE" id="PS50011"/>
    </source>
</evidence>
<keyword evidence="10" id="KW-1185">Reference proteome</keyword>
<keyword evidence="6 7" id="KW-0067">ATP-binding</keyword>
<dbReference type="Proteomes" id="UP000319514">
    <property type="component" value="Unassembled WGS sequence"/>
</dbReference>
<protein>
    <recommendedName>
        <fullName evidence="1">non-specific serine/threonine protein kinase</fullName>
        <ecNumber evidence="1">2.7.11.1</ecNumber>
    </recommendedName>
</protein>
<dbReference type="AlphaFoldDB" id="A0A542ZKZ4"/>
<dbReference type="SUPFAM" id="SSF56112">
    <property type="entry name" value="Protein kinase-like (PK-like)"/>
    <property type="match status" value="1"/>
</dbReference>
<dbReference type="InterPro" id="IPR008271">
    <property type="entry name" value="Ser/Thr_kinase_AS"/>
</dbReference>
<evidence type="ECO:0000256" key="5">
    <source>
        <dbReference type="ARBA" id="ARBA00022777"/>
    </source>
</evidence>
<keyword evidence="5 9" id="KW-0418">Kinase</keyword>
<dbReference type="PROSITE" id="PS00108">
    <property type="entry name" value="PROTEIN_KINASE_ST"/>
    <property type="match status" value="1"/>
</dbReference>
<evidence type="ECO:0000256" key="2">
    <source>
        <dbReference type="ARBA" id="ARBA00022527"/>
    </source>
</evidence>
<dbReference type="PANTHER" id="PTHR43289">
    <property type="entry name" value="MITOGEN-ACTIVATED PROTEIN KINASE KINASE KINASE 20-RELATED"/>
    <property type="match status" value="1"/>
</dbReference>
<dbReference type="InterPro" id="IPR000719">
    <property type="entry name" value="Prot_kinase_dom"/>
</dbReference>
<dbReference type="InterPro" id="IPR017441">
    <property type="entry name" value="Protein_kinase_ATP_BS"/>
</dbReference>
<evidence type="ECO:0000313" key="9">
    <source>
        <dbReference type="EMBL" id="TQL61016.1"/>
    </source>
</evidence>
<evidence type="ECO:0000256" key="4">
    <source>
        <dbReference type="ARBA" id="ARBA00022741"/>
    </source>
</evidence>
<dbReference type="EMBL" id="VFOQ01000001">
    <property type="protein sequence ID" value="TQL61016.1"/>
    <property type="molecule type" value="Genomic_DNA"/>
</dbReference>
<gene>
    <name evidence="9" type="ORF">FB474_2420</name>
</gene>
<dbReference type="CDD" id="cd14014">
    <property type="entry name" value="STKc_PknB_like"/>
    <property type="match status" value="1"/>
</dbReference>
<dbReference type="Gene3D" id="1.10.510.10">
    <property type="entry name" value="Transferase(Phosphotransferase) domain 1"/>
    <property type="match status" value="1"/>
</dbReference>
<organism evidence="9 10">
    <name type="scientific">Oryzihumus leptocrescens</name>
    <dbReference type="NCBI Taxonomy" id="297536"/>
    <lineage>
        <taxon>Bacteria</taxon>
        <taxon>Bacillati</taxon>
        <taxon>Actinomycetota</taxon>
        <taxon>Actinomycetes</taxon>
        <taxon>Micrococcales</taxon>
        <taxon>Intrasporangiaceae</taxon>
        <taxon>Oryzihumus</taxon>
    </lineage>
</organism>
<dbReference type="InterPro" id="IPR011009">
    <property type="entry name" value="Kinase-like_dom_sf"/>
</dbReference>
<dbReference type="GO" id="GO:0005524">
    <property type="term" value="F:ATP binding"/>
    <property type="evidence" value="ECO:0007669"/>
    <property type="project" value="UniProtKB-UniRule"/>
</dbReference>
<evidence type="ECO:0000256" key="6">
    <source>
        <dbReference type="ARBA" id="ARBA00022840"/>
    </source>
</evidence>
<keyword evidence="3" id="KW-0808">Transferase</keyword>
<dbReference type="Pfam" id="PF00069">
    <property type="entry name" value="Pkinase"/>
    <property type="match status" value="1"/>
</dbReference>
<dbReference type="EC" id="2.7.11.1" evidence="1"/>
<dbReference type="Gene3D" id="3.30.200.20">
    <property type="entry name" value="Phosphorylase Kinase, domain 1"/>
    <property type="match status" value="1"/>
</dbReference>
<dbReference type="PROSITE" id="PS50011">
    <property type="entry name" value="PROTEIN_KINASE_DOM"/>
    <property type="match status" value="1"/>
</dbReference>
<sequence>MDSGPTTRPSPVPVTVGAGDVLADRYRLEHLLGRGGMAEVFAGRDEVLQRPVAVKVFPWVDDDLSSQEPAEIRLLAALSHPALVTVHDAGPPAGDGSPTFLVMELVPGPTLSRQLREQGPLSEVQAAALACQVASALAYVHARDLVHRDVKPGNILLREAVTGPEHEIVAKLADFGIARLVNATRRTLTGTALGTAPYLSPEQVRGEPIGPATDVYALALVVLESLTGTVTYPGSAIESAVARLHRPPDVPEGLDPVLHRLLLRMTDTEPSRRPSAGEVAETLATLLGGDVTATQPLRASRRAADRAASRRARARDGLASSWRRLQAVPPAGRRAALAVAVAGSLLAAGFLILGSGGSSATPAVRPPAYPSVPGRLGVDLHDLQQAVQG</sequence>
<reference evidence="9 10" key="1">
    <citation type="submission" date="2019-06" db="EMBL/GenBank/DDBJ databases">
        <title>Sequencing the genomes of 1000 actinobacteria strains.</title>
        <authorList>
            <person name="Klenk H.-P."/>
        </authorList>
    </citation>
    <scope>NUCLEOTIDE SEQUENCE [LARGE SCALE GENOMIC DNA]</scope>
    <source>
        <strain evidence="9 10">DSM 18082</strain>
    </source>
</reference>
<dbReference type="PANTHER" id="PTHR43289:SF6">
    <property type="entry name" value="SERINE_THREONINE-PROTEIN KINASE NEKL-3"/>
    <property type="match status" value="1"/>
</dbReference>
<feature type="binding site" evidence="7">
    <location>
        <position position="55"/>
    </location>
    <ligand>
        <name>ATP</name>
        <dbReference type="ChEBI" id="CHEBI:30616"/>
    </ligand>
</feature>
<comment type="caution">
    <text evidence="9">The sequence shown here is derived from an EMBL/GenBank/DDBJ whole genome shotgun (WGS) entry which is preliminary data.</text>
</comment>
<accession>A0A542ZKZ4</accession>
<dbReference type="GO" id="GO:0004674">
    <property type="term" value="F:protein serine/threonine kinase activity"/>
    <property type="evidence" value="ECO:0007669"/>
    <property type="project" value="UniProtKB-KW"/>
</dbReference>